<evidence type="ECO:0000313" key="1">
    <source>
        <dbReference type="EMBL" id="MBJ6752829.1"/>
    </source>
</evidence>
<reference evidence="1 2" key="1">
    <citation type="submission" date="2020-12" db="EMBL/GenBank/DDBJ databases">
        <title>Geomonas sp. Red421, isolated from paddy soil.</title>
        <authorList>
            <person name="Xu Z."/>
            <person name="Zhang Z."/>
            <person name="Masuda Y."/>
            <person name="Itoh H."/>
            <person name="Senoo K."/>
        </authorList>
    </citation>
    <scope>NUCLEOTIDE SEQUENCE [LARGE SCALE GENOMIC DNA]</scope>
    <source>
        <strain evidence="1 2">Red421</strain>
    </source>
</reference>
<name>A0ABS0YKJ0_9BACT</name>
<protein>
    <recommendedName>
        <fullName evidence="3">YkgJ family cysteine cluster protein</fullName>
    </recommendedName>
</protein>
<evidence type="ECO:0000313" key="2">
    <source>
        <dbReference type="Proteomes" id="UP000614714"/>
    </source>
</evidence>
<gene>
    <name evidence="1" type="ORF">JFN91_21645</name>
</gene>
<evidence type="ECO:0008006" key="3">
    <source>
        <dbReference type="Google" id="ProtNLM"/>
    </source>
</evidence>
<organism evidence="1 2">
    <name type="scientific">Geomonas anaerohicana</name>
    <dbReference type="NCBI Taxonomy" id="2798583"/>
    <lineage>
        <taxon>Bacteria</taxon>
        <taxon>Pseudomonadati</taxon>
        <taxon>Thermodesulfobacteriota</taxon>
        <taxon>Desulfuromonadia</taxon>
        <taxon>Geobacterales</taxon>
        <taxon>Geobacteraceae</taxon>
        <taxon>Geomonas</taxon>
    </lineage>
</organism>
<proteinExistence type="predicted"/>
<dbReference type="RefSeq" id="WP_199391218.1">
    <property type="nucleotide sequence ID" value="NZ_JAEMHL010000027.1"/>
</dbReference>
<dbReference type="Proteomes" id="UP000614714">
    <property type="component" value="Unassembled WGS sequence"/>
</dbReference>
<keyword evidence="2" id="KW-1185">Reference proteome</keyword>
<comment type="caution">
    <text evidence="1">The sequence shown here is derived from an EMBL/GenBank/DDBJ whole genome shotgun (WGS) entry which is preliminary data.</text>
</comment>
<dbReference type="EMBL" id="JAEMHL010000027">
    <property type="protein sequence ID" value="MBJ6752829.1"/>
    <property type="molecule type" value="Genomic_DNA"/>
</dbReference>
<accession>A0ABS0YKJ0</accession>
<sequence>MRRDLQNFWHFSRPYRLFQRVASLSHDLLDQDHELSSTAREALERLNRDRVACQLAIAALDLPSYARCDRCQGACCREPAEHYFTAIDYWLRHHTASKVAGYASRPIVPLAVCLKIRLRAAWRRLGSGYPGEPVAKPSPGRCTHLGAHGCLLPHVERPLKCLIYACAGLKNSLDEQARGRYVAEIKELQKISIGTFEVLKQEAGRPRHYGVASLFFTL</sequence>